<dbReference type="eggNOG" id="COG1075">
    <property type="taxonomic scope" value="Bacteria"/>
</dbReference>
<dbReference type="Gene3D" id="2.60.40.10">
    <property type="entry name" value="Immunoglobulins"/>
    <property type="match status" value="1"/>
</dbReference>
<keyword evidence="4" id="KW-1185">Reference proteome</keyword>
<dbReference type="AlphaFoldDB" id="C6W323"/>
<evidence type="ECO:0000313" key="4">
    <source>
        <dbReference type="Proteomes" id="UP000002011"/>
    </source>
</evidence>
<organism evidence="3 4">
    <name type="scientific">Dyadobacter fermentans (strain ATCC 700827 / DSM 18053 / CIP 107007 / KCTC 52180 / NS114)</name>
    <dbReference type="NCBI Taxonomy" id="471854"/>
    <lineage>
        <taxon>Bacteria</taxon>
        <taxon>Pseudomonadati</taxon>
        <taxon>Bacteroidota</taxon>
        <taxon>Cytophagia</taxon>
        <taxon>Cytophagales</taxon>
        <taxon>Spirosomataceae</taxon>
        <taxon>Dyadobacter</taxon>
    </lineage>
</organism>
<evidence type="ECO:0000256" key="1">
    <source>
        <dbReference type="SAM" id="MobiDB-lite"/>
    </source>
</evidence>
<proteinExistence type="predicted"/>
<accession>C6W323</accession>
<feature type="compositionally biased region" description="Polar residues" evidence="1">
    <location>
        <begin position="207"/>
        <end position="218"/>
    </location>
</feature>
<feature type="region of interest" description="Disordered" evidence="1">
    <location>
        <begin position="198"/>
        <end position="219"/>
    </location>
</feature>
<dbReference type="STRING" id="471854.Dfer_4535"/>
<dbReference type="InterPro" id="IPR013783">
    <property type="entry name" value="Ig-like_fold"/>
</dbReference>
<dbReference type="HOGENOM" id="CLU_833502_0_0_10"/>
<reference evidence="3 4" key="1">
    <citation type="journal article" date="2009" name="Stand. Genomic Sci.">
        <title>Complete genome sequence of Dyadobacter fermentans type strain (NS114).</title>
        <authorList>
            <person name="Lang E."/>
            <person name="Lapidus A."/>
            <person name="Chertkov O."/>
            <person name="Brettin T."/>
            <person name="Detter J.C."/>
            <person name="Han C."/>
            <person name="Copeland A."/>
            <person name="Glavina Del Rio T."/>
            <person name="Nolan M."/>
            <person name="Chen F."/>
            <person name="Lucas S."/>
            <person name="Tice H."/>
            <person name="Cheng J.F."/>
            <person name="Land M."/>
            <person name="Hauser L."/>
            <person name="Chang Y.J."/>
            <person name="Jeffries C.D."/>
            <person name="Kopitz M."/>
            <person name="Bruce D."/>
            <person name="Goodwin L."/>
            <person name="Pitluck S."/>
            <person name="Ovchinnikova G."/>
            <person name="Pati A."/>
            <person name="Ivanova N."/>
            <person name="Mavrommatis K."/>
            <person name="Chen A."/>
            <person name="Palaniappan K."/>
            <person name="Chain P."/>
            <person name="Bristow J."/>
            <person name="Eisen J.A."/>
            <person name="Markowitz V."/>
            <person name="Hugenholtz P."/>
            <person name="Goker M."/>
            <person name="Rohde M."/>
            <person name="Kyrpides N.C."/>
            <person name="Klenk H.P."/>
        </authorList>
    </citation>
    <scope>NUCLEOTIDE SEQUENCE [LARGE SCALE GENOMIC DNA]</scope>
    <source>
        <strain evidence="4">ATCC 700827 / DSM 18053 / CIP 107007 / KCTC 52180 / NS114</strain>
    </source>
</reference>
<evidence type="ECO:0000259" key="2">
    <source>
        <dbReference type="Pfam" id="PF18962"/>
    </source>
</evidence>
<dbReference type="KEGG" id="dfe:Dfer_4535"/>
<dbReference type="EMBL" id="CP001619">
    <property type="protein sequence ID" value="ACT95736.1"/>
    <property type="molecule type" value="Genomic_DNA"/>
</dbReference>
<sequence length="333" mass="37027">MMTMRKIYIVLVLLFIVSGKAAWAQITTGNELFAKANTIISLDSLVLVPSVDVDLSNRSLTLAHTAVPGNPHASIGRQYLFDEPLLFSGDVGIIYRPSELNGNTESLLELSNSETNENGFVTFSGSSRDLAMHHVWKTVTGLNLKMLTLVNADAALPVALVAFHVRKEENGVEVAWETSFETNSDYFEIQRSGNAKDWQPIGRLSSAGESSQKTSYSYSDHAPMKGDNYYRLKMVDQDGTFAWSQIRKVTWDETALNIFPNPATDVLEMEAQDWLNVAQISVIDERGTVLKEQNPQTSSQRGSLSLEGLNAGSYILQARYFDGSVLRRHFIKH</sequence>
<evidence type="ECO:0000313" key="3">
    <source>
        <dbReference type="EMBL" id="ACT95736.1"/>
    </source>
</evidence>
<dbReference type="NCBIfam" id="TIGR04183">
    <property type="entry name" value="Por_Secre_tail"/>
    <property type="match status" value="1"/>
</dbReference>
<feature type="domain" description="Secretion system C-terminal sorting" evidence="2">
    <location>
        <begin position="258"/>
        <end position="322"/>
    </location>
</feature>
<name>C6W323_DYAFD</name>
<dbReference type="Pfam" id="PF18962">
    <property type="entry name" value="Por_Secre_tail"/>
    <property type="match status" value="1"/>
</dbReference>
<dbReference type="Proteomes" id="UP000002011">
    <property type="component" value="Chromosome"/>
</dbReference>
<protein>
    <recommendedName>
        <fullName evidence="2">Secretion system C-terminal sorting domain-containing protein</fullName>
    </recommendedName>
</protein>
<dbReference type="InterPro" id="IPR026444">
    <property type="entry name" value="Secre_tail"/>
</dbReference>
<gene>
    <name evidence="3" type="ordered locus">Dfer_4535</name>
</gene>